<organism evidence="8 9">
    <name type="scientific">Paraburkholderia metrosideri</name>
    <dbReference type="NCBI Taxonomy" id="580937"/>
    <lineage>
        <taxon>Bacteria</taxon>
        <taxon>Pseudomonadati</taxon>
        <taxon>Pseudomonadota</taxon>
        <taxon>Betaproteobacteria</taxon>
        <taxon>Burkholderiales</taxon>
        <taxon>Burkholderiaceae</taxon>
        <taxon>Paraburkholderia</taxon>
    </lineage>
</organism>
<evidence type="ECO:0000313" key="9">
    <source>
        <dbReference type="Proteomes" id="UP000598032"/>
    </source>
</evidence>
<evidence type="ECO:0000256" key="4">
    <source>
        <dbReference type="ARBA" id="ARBA00022989"/>
    </source>
</evidence>
<sequence>MLFNGGFTFTNFLADIFSVFMFILWFWLLITVSGDLFRRHDVSGFGKVIWVIVLIILPYIGIFAYLLTQGRGMAERDAERMKHARDNLRHAIGFSAADELEKLDRLKAAGSISEDEYKRLRGRLME</sequence>
<gene>
    <name evidence="8" type="ORF">LMG28140_02748</name>
</gene>
<evidence type="ECO:0000256" key="5">
    <source>
        <dbReference type="ARBA" id="ARBA00023136"/>
    </source>
</evidence>
<dbReference type="Proteomes" id="UP000598032">
    <property type="component" value="Unassembled WGS sequence"/>
</dbReference>
<comment type="caution">
    <text evidence="8">The sequence shown here is derived from an EMBL/GenBank/DDBJ whole genome shotgun (WGS) entry which is preliminary data.</text>
</comment>
<evidence type="ECO:0000256" key="3">
    <source>
        <dbReference type="ARBA" id="ARBA00022692"/>
    </source>
</evidence>
<feature type="domain" description="Cardiolipin synthase N-terminal" evidence="7">
    <location>
        <begin position="23"/>
        <end position="67"/>
    </location>
</feature>
<keyword evidence="4 6" id="KW-1133">Transmembrane helix</keyword>
<comment type="subcellular location">
    <subcellularLocation>
        <location evidence="1">Cell membrane</location>
        <topology evidence="1">Multi-pass membrane protein</topology>
    </subcellularLocation>
</comment>
<keyword evidence="2" id="KW-1003">Cell membrane</keyword>
<evidence type="ECO:0000259" key="7">
    <source>
        <dbReference type="Pfam" id="PF13396"/>
    </source>
</evidence>
<feature type="transmembrane region" description="Helical" evidence="6">
    <location>
        <begin position="48"/>
        <end position="67"/>
    </location>
</feature>
<dbReference type="InterPro" id="IPR027379">
    <property type="entry name" value="CLS_N"/>
</dbReference>
<dbReference type="EMBL" id="CAJHCP010000005">
    <property type="protein sequence ID" value="CAD6533350.1"/>
    <property type="molecule type" value="Genomic_DNA"/>
</dbReference>
<evidence type="ECO:0000256" key="2">
    <source>
        <dbReference type="ARBA" id="ARBA00022475"/>
    </source>
</evidence>
<proteinExistence type="predicted"/>
<evidence type="ECO:0000313" key="8">
    <source>
        <dbReference type="EMBL" id="CAD6533350.1"/>
    </source>
</evidence>
<dbReference type="RefSeq" id="WP_201642815.1">
    <property type="nucleotide sequence ID" value="NZ_CAJHCP010000005.1"/>
</dbReference>
<feature type="transmembrane region" description="Helical" evidence="6">
    <location>
        <begin position="12"/>
        <end position="28"/>
    </location>
</feature>
<reference evidence="8 9" key="1">
    <citation type="submission" date="2020-10" db="EMBL/GenBank/DDBJ databases">
        <authorList>
            <person name="Peeters C."/>
        </authorList>
    </citation>
    <scope>NUCLEOTIDE SEQUENCE [LARGE SCALE GENOMIC DNA]</scope>
    <source>
        <strain evidence="8 9">LMG 28140</strain>
    </source>
</reference>
<keyword evidence="5 6" id="KW-0472">Membrane</keyword>
<keyword evidence="9" id="KW-1185">Reference proteome</keyword>
<evidence type="ECO:0000256" key="1">
    <source>
        <dbReference type="ARBA" id="ARBA00004651"/>
    </source>
</evidence>
<dbReference type="Pfam" id="PF13396">
    <property type="entry name" value="PLDc_N"/>
    <property type="match status" value="1"/>
</dbReference>
<protein>
    <recommendedName>
        <fullName evidence="7">Cardiolipin synthase N-terminal domain-containing protein</fullName>
    </recommendedName>
</protein>
<evidence type="ECO:0000256" key="6">
    <source>
        <dbReference type="SAM" id="Phobius"/>
    </source>
</evidence>
<keyword evidence="3 6" id="KW-0812">Transmembrane</keyword>
<accession>A0ABM8NMH6</accession>
<name>A0ABM8NMH6_9BURK</name>